<evidence type="ECO:0008006" key="3">
    <source>
        <dbReference type="Google" id="ProtNLM"/>
    </source>
</evidence>
<protein>
    <recommendedName>
        <fullName evidence="3">GNAT family N-acetyltransferase</fullName>
    </recommendedName>
</protein>
<dbReference type="RefSeq" id="WP_111349349.1">
    <property type="nucleotide sequence ID" value="NZ_QLII01000001.1"/>
</dbReference>
<comment type="caution">
    <text evidence="1">The sequence shown here is derived from an EMBL/GenBank/DDBJ whole genome shotgun (WGS) entry which is preliminary data.</text>
</comment>
<dbReference type="AlphaFoldDB" id="A0A327NYU3"/>
<dbReference type="InterPro" id="IPR016181">
    <property type="entry name" value="Acyl_CoA_acyltransferase"/>
</dbReference>
<reference evidence="1 2" key="1">
    <citation type="submission" date="2018-06" db="EMBL/GenBank/DDBJ databases">
        <title>Spirosoma sp. HMF3257 Genome sequencing and assembly.</title>
        <authorList>
            <person name="Kang H."/>
            <person name="Cha I."/>
            <person name="Kim H."/>
            <person name="Kang J."/>
            <person name="Joh K."/>
        </authorList>
    </citation>
    <scope>NUCLEOTIDE SEQUENCE [LARGE SCALE GENOMIC DNA]</scope>
    <source>
        <strain evidence="1 2">HMF3257</strain>
    </source>
</reference>
<accession>A0A327NYU3</accession>
<sequence>MNTTSNLISKNGNDYRIERVNNSLFPSIAALVNAASKAKFTGDFLQKKYATQFLGSQNVGYTAFDGDLAVSHQMGLLIELRHKDITYLAIQSCDSATHPDYAKKGLWAILNDYMFRQAQLEHVTGVLGLPNQNSYSIGINKLGYNAGGIFINYSIKVTKVPVGRIVNKLGFRKWTAHHAEKSFKKYKIPPVSFSSFDTDIYLAVNRTTDYLEYKQRLGSFFIQVYSTVFWVKIRSQNLFIGDLKTTSELEFRQAMNKLKSICYWAGLESIIFQTQKGSFEESLFEKYYLSIETMPILYKVFDKKVPFHLLKYTYADLDTF</sequence>
<organism evidence="1 2">
    <name type="scientific">Spirosoma telluris</name>
    <dbReference type="NCBI Taxonomy" id="2183553"/>
    <lineage>
        <taxon>Bacteria</taxon>
        <taxon>Pseudomonadati</taxon>
        <taxon>Bacteroidota</taxon>
        <taxon>Cytophagia</taxon>
        <taxon>Cytophagales</taxon>
        <taxon>Cytophagaceae</taxon>
        <taxon>Spirosoma</taxon>
    </lineage>
</organism>
<dbReference type="SUPFAM" id="SSF55729">
    <property type="entry name" value="Acyl-CoA N-acyltransferases (Nat)"/>
    <property type="match status" value="1"/>
</dbReference>
<dbReference type="OrthoDB" id="5570877at2"/>
<dbReference type="EMBL" id="QLII01000001">
    <property type="protein sequence ID" value="RAI78038.1"/>
    <property type="molecule type" value="Genomic_DNA"/>
</dbReference>
<proteinExistence type="predicted"/>
<name>A0A327NYU3_9BACT</name>
<keyword evidence="2" id="KW-1185">Reference proteome</keyword>
<evidence type="ECO:0000313" key="2">
    <source>
        <dbReference type="Proteomes" id="UP000249016"/>
    </source>
</evidence>
<dbReference type="Proteomes" id="UP000249016">
    <property type="component" value="Unassembled WGS sequence"/>
</dbReference>
<evidence type="ECO:0000313" key="1">
    <source>
        <dbReference type="EMBL" id="RAI78038.1"/>
    </source>
</evidence>
<gene>
    <name evidence="1" type="ORF">HMF3257_35200</name>
</gene>